<evidence type="ECO:0000313" key="4">
    <source>
        <dbReference type="Proteomes" id="UP000184128"/>
    </source>
</evidence>
<feature type="transmembrane region" description="Helical" evidence="1">
    <location>
        <begin position="260"/>
        <end position="276"/>
    </location>
</feature>
<proteinExistence type="predicted"/>
<dbReference type="InterPro" id="IPR001478">
    <property type="entry name" value="PDZ"/>
</dbReference>
<keyword evidence="1" id="KW-1133">Transmembrane helix</keyword>
<dbReference type="SUPFAM" id="SSF50156">
    <property type="entry name" value="PDZ domain-like"/>
    <property type="match status" value="1"/>
</dbReference>
<keyword evidence="4" id="KW-1185">Reference proteome</keyword>
<feature type="transmembrane region" description="Helical" evidence="1">
    <location>
        <begin position="55"/>
        <end position="75"/>
    </location>
</feature>
<keyword evidence="1" id="KW-0812">Transmembrane</keyword>
<sequence length="397" mass="46012">MMTTNLLWAILLYFLQPVFIIGLIYAYFNHKQRVKYSREHFRVNFNRTNFEIKDYLMKGLLPGLILSMVSIFLGIPLTLEWYLIYQATTIVLLLLGGSRFIHPLFTFSISSILLYMSDRFEVGLNLNKLKPLLNEKLFNLDFELETISPLLNNILIFMLLILLLTIFMMKKQEENKVFPMLSDSKRGKKVAKYPNKILWVLPMAIIVPGNIIEPFAKWWPLFNIGSERYALVLLPVLVGLHYTVSSQLLRIAREKIQKDFINLFLVGGIGVIFAYFYPAVSIWLTGVLLVLGIFVMYRHRRREKMANIQYGPADIGLRVIAVRPDSPAERLNLSIGDLILTINDIDMESRAEFNEVLAYNRSYIKLRIQRTDGEIVIAETPLYDDDYNNLGLLLLDE</sequence>
<gene>
    <name evidence="3" type="ORF">SAMN02745249_00048</name>
</gene>
<accession>A0A1M4S5U2</accession>
<evidence type="ECO:0000313" key="3">
    <source>
        <dbReference type="EMBL" id="SHE27549.1"/>
    </source>
</evidence>
<dbReference type="Gene3D" id="2.30.42.10">
    <property type="match status" value="1"/>
</dbReference>
<name>A0A1M4S5U2_9LACT</name>
<dbReference type="Proteomes" id="UP000184128">
    <property type="component" value="Unassembled WGS sequence"/>
</dbReference>
<dbReference type="RefSeq" id="WP_073294414.1">
    <property type="nucleotide sequence ID" value="NZ_FQUF01000002.1"/>
</dbReference>
<dbReference type="EMBL" id="FQUF01000002">
    <property type="protein sequence ID" value="SHE27549.1"/>
    <property type="molecule type" value="Genomic_DNA"/>
</dbReference>
<dbReference type="PROSITE" id="PS50106">
    <property type="entry name" value="PDZ"/>
    <property type="match status" value="1"/>
</dbReference>
<evidence type="ECO:0000256" key="1">
    <source>
        <dbReference type="SAM" id="Phobius"/>
    </source>
</evidence>
<keyword evidence="1" id="KW-0472">Membrane</keyword>
<evidence type="ECO:0000259" key="2">
    <source>
        <dbReference type="PROSITE" id="PS50106"/>
    </source>
</evidence>
<feature type="transmembrane region" description="Helical" evidence="1">
    <location>
        <begin position="282"/>
        <end position="299"/>
    </location>
</feature>
<dbReference type="AlphaFoldDB" id="A0A1M4S5U2"/>
<feature type="transmembrane region" description="Helical" evidence="1">
    <location>
        <begin position="6"/>
        <end position="28"/>
    </location>
</feature>
<dbReference type="Pfam" id="PF13180">
    <property type="entry name" value="PDZ_2"/>
    <property type="match status" value="1"/>
</dbReference>
<dbReference type="STRING" id="1121025.SAMN02745249_00048"/>
<feature type="domain" description="PDZ" evidence="2">
    <location>
        <begin position="291"/>
        <end position="372"/>
    </location>
</feature>
<protein>
    <submittedName>
        <fullName evidence="3">PDZ domain-containing protein</fullName>
    </submittedName>
</protein>
<reference evidence="3 4" key="1">
    <citation type="submission" date="2016-11" db="EMBL/GenBank/DDBJ databases">
        <authorList>
            <person name="Jaros S."/>
            <person name="Januszkiewicz K."/>
            <person name="Wedrychowicz H."/>
        </authorList>
    </citation>
    <scope>NUCLEOTIDE SEQUENCE [LARGE SCALE GENOMIC DNA]</scope>
    <source>
        <strain evidence="3 4">DSM 15692</strain>
    </source>
</reference>
<organism evidence="3 4">
    <name type="scientific">Atopostipes suicloacalis DSM 15692</name>
    <dbReference type="NCBI Taxonomy" id="1121025"/>
    <lineage>
        <taxon>Bacteria</taxon>
        <taxon>Bacillati</taxon>
        <taxon>Bacillota</taxon>
        <taxon>Bacilli</taxon>
        <taxon>Lactobacillales</taxon>
        <taxon>Carnobacteriaceae</taxon>
        <taxon>Atopostipes</taxon>
    </lineage>
</organism>
<feature type="transmembrane region" description="Helical" evidence="1">
    <location>
        <begin position="190"/>
        <end position="209"/>
    </location>
</feature>
<dbReference type="OrthoDB" id="198399at2"/>
<dbReference type="SMART" id="SM00228">
    <property type="entry name" value="PDZ"/>
    <property type="match status" value="1"/>
</dbReference>
<feature type="transmembrane region" description="Helical" evidence="1">
    <location>
        <begin position="229"/>
        <end position="248"/>
    </location>
</feature>
<dbReference type="InterPro" id="IPR036034">
    <property type="entry name" value="PDZ_sf"/>
</dbReference>
<feature type="transmembrane region" description="Helical" evidence="1">
    <location>
        <begin position="146"/>
        <end position="169"/>
    </location>
</feature>